<dbReference type="SUPFAM" id="SSF52058">
    <property type="entry name" value="L domain-like"/>
    <property type="match status" value="1"/>
</dbReference>
<evidence type="ECO:0000313" key="6">
    <source>
        <dbReference type="Proteomes" id="UP000243217"/>
    </source>
</evidence>
<evidence type="ECO:0000256" key="3">
    <source>
        <dbReference type="SAM" id="Coils"/>
    </source>
</evidence>
<sequence>MEKSKSLVQNKLEKLLLDCRSIQRAIVKGTSLMNKPDIVKSVFQTFECLEYLQITPVLSSPPDVFNCKTLLELDLSDIGLHQIPVSMATLPLLKTLRASNNRLNKSSFPTEVELWPLIETIDFSSNHFSVLPEIFEQWKCLLYCDLSKNQLLTLNEQVVGQWKALRTLSLHNNRLVSLPESIQQCQKLSSLSCQYNSLVTLPHGISQLHELQKLTFDHNKLAWTTIPSLKGLNCLAQCTLAHNQIKSIPMELHYESLKALRVCSLGHNLLRDISNVEWTYLVACTEVDLRQNRLVKLPTSLFQMPQLQHLNVESNALTYLPAEIECAKQLISLDVHRNQISMLPDELAKISTMNQLDLSQNRIASIPLAWRDFLLHRHSNKNIVMEMLKLDALDNPLVSPLKEIVAKGCYKSPAAQQLTLTLIKLIDYLQKSTTKRSKVELITFQSLHKNDKKQYDLKVRKGQAKLATEYLDWAFRDICRVSANGVDVQSFRRILNALGCPWTKIEWTRIMTEFEGSSSLTINLESFLNAIEHAHQSSSTNLAFVEQLLNYLQDTSDTMELKPSKQQPKPPPFTPPTSQTKTSVQATITKETPCKPKPTKNEMRLREQVRRQRERMEILQQQLQDKLNIQQSCEVAEESNNRRYLEIFCMGATTLGTLKVSWQPKWTVMDLKQFIEHEYQIPQLQQVKSLFYACADKSSDIYRNMEKRKRLDNADRLRSTVHAIYTPRTS</sequence>
<dbReference type="InterPro" id="IPR003591">
    <property type="entry name" value="Leu-rich_rpt_typical-subtyp"/>
</dbReference>
<dbReference type="OrthoDB" id="1668230at2759"/>
<dbReference type="InterPro" id="IPR050216">
    <property type="entry name" value="LRR_domain-containing"/>
</dbReference>
<feature type="region of interest" description="Disordered" evidence="4">
    <location>
        <begin position="559"/>
        <end position="586"/>
    </location>
</feature>
<dbReference type="SUPFAM" id="SSF47473">
    <property type="entry name" value="EF-hand"/>
    <property type="match status" value="1"/>
</dbReference>
<dbReference type="PANTHER" id="PTHR48051:SF1">
    <property type="entry name" value="RAS SUPPRESSOR PROTEIN 1"/>
    <property type="match status" value="1"/>
</dbReference>
<dbReference type="Pfam" id="PF13855">
    <property type="entry name" value="LRR_8"/>
    <property type="match status" value="2"/>
</dbReference>
<keyword evidence="3" id="KW-0175">Coiled coil</keyword>
<dbReference type="EMBL" id="JNBS01000696">
    <property type="protein sequence ID" value="OQS04012.1"/>
    <property type="molecule type" value="Genomic_DNA"/>
</dbReference>
<dbReference type="SMART" id="SM00369">
    <property type="entry name" value="LRR_TYP"/>
    <property type="match status" value="7"/>
</dbReference>
<keyword evidence="1" id="KW-0433">Leucine-rich repeat</keyword>
<evidence type="ECO:0000313" key="5">
    <source>
        <dbReference type="EMBL" id="OQS04012.1"/>
    </source>
</evidence>
<reference evidence="5 6" key="1">
    <citation type="journal article" date="2014" name="Genome Biol. Evol.">
        <title>The secreted proteins of Achlya hypogyna and Thraustotheca clavata identify the ancestral oomycete secretome and reveal gene acquisitions by horizontal gene transfer.</title>
        <authorList>
            <person name="Misner I."/>
            <person name="Blouin N."/>
            <person name="Leonard G."/>
            <person name="Richards T.A."/>
            <person name="Lane C.E."/>
        </authorList>
    </citation>
    <scope>NUCLEOTIDE SEQUENCE [LARGE SCALE GENOMIC DNA]</scope>
    <source>
        <strain evidence="5 6">ATCC 34112</strain>
    </source>
</reference>
<dbReference type="Proteomes" id="UP000243217">
    <property type="component" value="Unassembled WGS sequence"/>
</dbReference>
<gene>
    <name evidence="5" type="ORF">THRCLA_21002</name>
</gene>
<dbReference type="InterPro" id="IPR001611">
    <property type="entry name" value="Leu-rich_rpt"/>
</dbReference>
<feature type="coiled-coil region" evidence="3">
    <location>
        <begin position="602"/>
        <end position="629"/>
    </location>
</feature>
<proteinExistence type="predicted"/>
<keyword evidence="6" id="KW-1185">Reference proteome</keyword>
<dbReference type="InterPro" id="IPR011992">
    <property type="entry name" value="EF-hand-dom_pair"/>
</dbReference>
<dbReference type="PROSITE" id="PS51450">
    <property type="entry name" value="LRR"/>
    <property type="match status" value="1"/>
</dbReference>
<dbReference type="AlphaFoldDB" id="A0A1W0A147"/>
<dbReference type="Gene3D" id="3.80.10.10">
    <property type="entry name" value="Ribonuclease Inhibitor"/>
    <property type="match status" value="2"/>
</dbReference>
<dbReference type="GO" id="GO:0005737">
    <property type="term" value="C:cytoplasm"/>
    <property type="evidence" value="ECO:0007669"/>
    <property type="project" value="TreeGrafter"/>
</dbReference>
<comment type="caution">
    <text evidence="5">The sequence shown here is derived from an EMBL/GenBank/DDBJ whole genome shotgun (WGS) entry which is preliminary data.</text>
</comment>
<evidence type="ECO:0000256" key="1">
    <source>
        <dbReference type="ARBA" id="ARBA00022614"/>
    </source>
</evidence>
<protein>
    <submittedName>
        <fullName evidence="5">Leucine rich repeat protein</fullName>
    </submittedName>
</protein>
<organism evidence="5 6">
    <name type="scientific">Thraustotheca clavata</name>
    <dbReference type="NCBI Taxonomy" id="74557"/>
    <lineage>
        <taxon>Eukaryota</taxon>
        <taxon>Sar</taxon>
        <taxon>Stramenopiles</taxon>
        <taxon>Oomycota</taxon>
        <taxon>Saprolegniomycetes</taxon>
        <taxon>Saprolegniales</taxon>
        <taxon>Achlyaceae</taxon>
        <taxon>Thraustotheca</taxon>
    </lineage>
</organism>
<dbReference type="STRING" id="74557.A0A1W0A147"/>
<evidence type="ECO:0000256" key="2">
    <source>
        <dbReference type="ARBA" id="ARBA00022737"/>
    </source>
</evidence>
<feature type="compositionally biased region" description="Low complexity" evidence="4">
    <location>
        <begin position="576"/>
        <end position="586"/>
    </location>
</feature>
<accession>A0A1W0A147</accession>
<keyword evidence="2" id="KW-0677">Repeat</keyword>
<dbReference type="PANTHER" id="PTHR48051">
    <property type="match status" value="1"/>
</dbReference>
<name>A0A1W0A147_9STRA</name>
<dbReference type="InterPro" id="IPR032675">
    <property type="entry name" value="LRR_dom_sf"/>
</dbReference>
<evidence type="ECO:0000256" key="4">
    <source>
        <dbReference type="SAM" id="MobiDB-lite"/>
    </source>
</evidence>
<dbReference type="SMART" id="SM00364">
    <property type="entry name" value="LRR_BAC"/>
    <property type="match status" value="6"/>
</dbReference>